<dbReference type="InterPro" id="IPR025322">
    <property type="entry name" value="PADRE_dom"/>
</dbReference>
<dbReference type="STRING" id="74649.A0A2P6R3A1"/>
<sequence length="206" mass="23148">MGNSLGSKKKAKVLQISGETLKLKTPIQAGEVVKDYPGHVLLKSQEVKHLGIRAKPLEPHQHLEAKGVYFLVELPKASSTSDNPKESVPRRVRSGIHMTAKDRLESLMLSRRSVSDLSTMKSIPEKSQDGPVRVRMRLPKAQVEMLMQQSRDKEEAAEKIMDLCMVNANIGGETNEKDGHGRVVRQGTKTREKRVSFRPVEKEKYK</sequence>
<feature type="region of interest" description="Disordered" evidence="1">
    <location>
        <begin position="170"/>
        <end position="206"/>
    </location>
</feature>
<accession>A0A2P6R3A1</accession>
<dbReference type="Pfam" id="PF14009">
    <property type="entry name" value="PADRE"/>
    <property type="match status" value="1"/>
</dbReference>
<keyword evidence="3" id="KW-1185">Reference proteome</keyword>
<evidence type="ECO:0000256" key="1">
    <source>
        <dbReference type="SAM" id="MobiDB-lite"/>
    </source>
</evidence>
<proteinExistence type="predicted"/>
<gene>
    <name evidence="2" type="ORF">RchiOBHm_Chr4g0441101</name>
</gene>
<organism evidence="2 3">
    <name type="scientific">Rosa chinensis</name>
    <name type="common">China rose</name>
    <dbReference type="NCBI Taxonomy" id="74649"/>
    <lineage>
        <taxon>Eukaryota</taxon>
        <taxon>Viridiplantae</taxon>
        <taxon>Streptophyta</taxon>
        <taxon>Embryophyta</taxon>
        <taxon>Tracheophyta</taxon>
        <taxon>Spermatophyta</taxon>
        <taxon>Magnoliopsida</taxon>
        <taxon>eudicotyledons</taxon>
        <taxon>Gunneridae</taxon>
        <taxon>Pentapetalae</taxon>
        <taxon>rosids</taxon>
        <taxon>fabids</taxon>
        <taxon>Rosales</taxon>
        <taxon>Rosaceae</taxon>
        <taxon>Rosoideae</taxon>
        <taxon>Rosoideae incertae sedis</taxon>
        <taxon>Rosa</taxon>
    </lineage>
</organism>
<feature type="compositionally biased region" description="Basic and acidic residues" evidence="1">
    <location>
        <begin position="189"/>
        <end position="206"/>
    </location>
</feature>
<dbReference type="PANTHER" id="PTHR33148">
    <property type="entry name" value="PLASTID MOVEMENT IMPAIRED PROTEIN-RELATED"/>
    <property type="match status" value="1"/>
</dbReference>
<reference evidence="2 3" key="1">
    <citation type="journal article" date="2018" name="Nat. Genet.">
        <title>The Rosa genome provides new insights in the design of modern roses.</title>
        <authorList>
            <person name="Bendahmane M."/>
        </authorList>
    </citation>
    <scope>NUCLEOTIDE SEQUENCE [LARGE SCALE GENOMIC DNA]</scope>
    <source>
        <strain evidence="3">cv. Old Blush</strain>
    </source>
</reference>
<evidence type="ECO:0008006" key="4">
    <source>
        <dbReference type="Google" id="ProtNLM"/>
    </source>
</evidence>
<evidence type="ECO:0000313" key="2">
    <source>
        <dbReference type="EMBL" id="PRQ40901.1"/>
    </source>
</evidence>
<dbReference type="PANTHER" id="PTHR33148:SF3">
    <property type="entry name" value="DUF4228 DOMAIN PROTEIN"/>
    <property type="match status" value="1"/>
</dbReference>
<dbReference type="Gramene" id="PRQ40901">
    <property type="protein sequence ID" value="PRQ40901"/>
    <property type="gene ID" value="RchiOBHm_Chr4g0441101"/>
</dbReference>
<name>A0A2P6R3A1_ROSCH</name>
<comment type="caution">
    <text evidence="2">The sequence shown here is derived from an EMBL/GenBank/DDBJ whole genome shotgun (WGS) entry which is preliminary data.</text>
</comment>
<dbReference type="AlphaFoldDB" id="A0A2P6R3A1"/>
<dbReference type="Proteomes" id="UP000238479">
    <property type="component" value="Chromosome 4"/>
</dbReference>
<evidence type="ECO:0000313" key="3">
    <source>
        <dbReference type="Proteomes" id="UP000238479"/>
    </source>
</evidence>
<dbReference type="OMA" id="SIVTEEC"/>
<dbReference type="EMBL" id="PDCK01000042">
    <property type="protein sequence ID" value="PRQ40901.1"/>
    <property type="molecule type" value="Genomic_DNA"/>
</dbReference>
<protein>
    <recommendedName>
        <fullName evidence="4">Plastid movement impaired protein</fullName>
    </recommendedName>
</protein>